<sequence>MLNYFNWSEISTFSQNATYFTTIINWEDLSFLYLNDLFFPIRALFHIFFSFFWSTNSLNYSSLLGGMFTALREPLFLVNAFFLDSFISVTTVSGLDMNFLFASHMDLVLIMPELVFFYNSFNFDLLSYAHTFISVLYDSYLFNVANSFIIDFVLFFFWLFLALFLLFLFLDRSGLMESVLYPDWIFF</sequence>
<keyword evidence="1" id="KW-1133">Transmembrane helix</keyword>
<proteinExistence type="predicted"/>
<feature type="transmembrane region" description="Helical" evidence="1">
    <location>
        <begin position="125"/>
        <end position="142"/>
    </location>
</feature>
<gene>
    <name evidence="2" type="primary">ORF187</name>
</gene>
<evidence type="ECO:0000313" key="2">
    <source>
        <dbReference type="EMBL" id="ACX30951.1"/>
    </source>
</evidence>
<keyword evidence="1" id="KW-0812">Transmembrane</keyword>
<feature type="transmembrane region" description="Helical" evidence="1">
    <location>
        <begin position="75"/>
        <end position="93"/>
    </location>
</feature>
<geneLocation type="mitochondrion" evidence="2"/>
<name>D1LDN6_9SPIT</name>
<reference evidence="2" key="1">
    <citation type="journal article" date="2009" name="BMC Genomics">
        <title>The mitochondrial genomes of the ciliates Euplotes minuta and Euplotes crassus.</title>
        <authorList>
            <person name="de Graaf R.M."/>
            <person name="van Alen T.A."/>
            <person name="Dutilh B.E."/>
            <person name="Kuiper J.W."/>
            <person name="van Zoggel H.J."/>
            <person name="Huynh M.B."/>
            <person name="Gortz H.D."/>
            <person name="Huynen M.A."/>
            <person name="Hackstein J.H."/>
        </authorList>
    </citation>
    <scope>NUCLEOTIDE SEQUENCE</scope>
</reference>
<keyword evidence="1" id="KW-0472">Membrane</keyword>
<evidence type="ECO:0000256" key="1">
    <source>
        <dbReference type="SAM" id="Phobius"/>
    </source>
</evidence>
<protein>
    <submittedName>
        <fullName evidence="2">Uncharacterized protein ORF187</fullName>
    </submittedName>
</protein>
<feature type="transmembrane region" description="Helical" evidence="1">
    <location>
        <begin position="37"/>
        <end position="54"/>
    </location>
</feature>
<dbReference type="AlphaFoldDB" id="D1LDN6"/>
<dbReference type="EMBL" id="GQ903130">
    <property type="protein sequence ID" value="ACX30951.1"/>
    <property type="molecule type" value="Genomic_DNA"/>
</dbReference>
<organism evidence="2">
    <name type="scientific">Moneuplotes minuta</name>
    <dbReference type="NCBI Taxonomy" id="74792"/>
    <lineage>
        <taxon>Eukaryota</taxon>
        <taxon>Sar</taxon>
        <taxon>Alveolata</taxon>
        <taxon>Ciliophora</taxon>
        <taxon>Intramacronucleata</taxon>
        <taxon>Spirotrichea</taxon>
        <taxon>Hypotrichia</taxon>
        <taxon>Euplotida</taxon>
        <taxon>Euplotidae</taxon>
        <taxon>Moneuplotes</taxon>
    </lineage>
</organism>
<accession>D1LDN6</accession>
<feature type="transmembrane region" description="Helical" evidence="1">
    <location>
        <begin position="148"/>
        <end position="170"/>
    </location>
</feature>
<keyword evidence="2" id="KW-0496">Mitochondrion</keyword>